<dbReference type="RefSeq" id="WP_056946865.1">
    <property type="nucleotide sequence ID" value="NZ_AZEE01000027.1"/>
</dbReference>
<dbReference type="InterPro" id="IPR035919">
    <property type="entry name" value="EAL_sf"/>
</dbReference>
<dbReference type="PATRIC" id="fig|1423776.4.peg.254"/>
<dbReference type="STRING" id="1423776.FD04_GL000253"/>
<dbReference type="CDD" id="cd01948">
    <property type="entry name" value="EAL"/>
    <property type="match status" value="1"/>
</dbReference>
<reference evidence="2 3" key="1">
    <citation type="journal article" date="2015" name="Genome Announc.">
        <title>Expanding the biotechnology potential of lactobacilli through comparative genomics of 213 strains and associated genera.</title>
        <authorList>
            <person name="Sun Z."/>
            <person name="Harris H.M."/>
            <person name="McCann A."/>
            <person name="Guo C."/>
            <person name="Argimon S."/>
            <person name="Zhang W."/>
            <person name="Yang X."/>
            <person name="Jeffery I.B."/>
            <person name="Cooney J.C."/>
            <person name="Kagawa T.F."/>
            <person name="Liu W."/>
            <person name="Song Y."/>
            <person name="Salvetti E."/>
            <person name="Wrobel A."/>
            <person name="Rasinkangas P."/>
            <person name="Parkhill J."/>
            <person name="Rea M.C."/>
            <person name="O'Sullivan O."/>
            <person name="Ritari J."/>
            <person name="Douillard F.P."/>
            <person name="Paul Ross R."/>
            <person name="Yang R."/>
            <person name="Briner A.E."/>
            <person name="Felis G.E."/>
            <person name="de Vos W.M."/>
            <person name="Barrangou R."/>
            <person name="Klaenhammer T.R."/>
            <person name="Caufield P.W."/>
            <person name="Cui Y."/>
            <person name="Zhang H."/>
            <person name="O'Toole P.W."/>
        </authorList>
    </citation>
    <scope>NUCLEOTIDE SEQUENCE [LARGE SCALE GENOMIC DNA]</scope>
    <source>
        <strain evidence="2 3">DSM 19909</strain>
    </source>
</reference>
<dbReference type="Proteomes" id="UP000051160">
    <property type="component" value="Unassembled WGS sequence"/>
</dbReference>
<dbReference type="AlphaFoldDB" id="A0A0R1M065"/>
<proteinExistence type="predicted"/>
<evidence type="ECO:0000313" key="2">
    <source>
        <dbReference type="EMBL" id="KRK98521.1"/>
    </source>
</evidence>
<sequence>MYTYFVQPIFNIEQQRAISYELLLRTWDATERNWRLPDHFDIDADTQLRLMKQVLPHLKLKNVTINLTTAQFADASTQAKFIDFVNSQNGTVTLTVELVKAPTLAVIQRMAPAYHEAGILIAIDDVGSDNTYDETVDLLPFVDTLKFAIQNLRRQGATLRELRPTIINWMTLAQREKLRFTLEGIETRSDLEMVASIGVSRCQGFFYSKPVLPDELQASFL</sequence>
<organism evidence="2 3">
    <name type="scientific">Secundilactobacillus odoratitofui DSM 19909 = JCM 15043</name>
    <dbReference type="NCBI Taxonomy" id="1423776"/>
    <lineage>
        <taxon>Bacteria</taxon>
        <taxon>Bacillati</taxon>
        <taxon>Bacillota</taxon>
        <taxon>Bacilli</taxon>
        <taxon>Lactobacillales</taxon>
        <taxon>Lactobacillaceae</taxon>
        <taxon>Secundilactobacillus</taxon>
    </lineage>
</organism>
<dbReference type="GO" id="GO:0071111">
    <property type="term" value="F:cyclic-guanylate-specific phosphodiesterase activity"/>
    <property type="evidence" value="ECO:0007669"/>
    <property type="project" value="InterPro"/>
</dbReference>
<evidence type="ECO:0000259" key="1">
    <source>
        <dbReference type="PROSITE" id="PS50883"/>
    </source>
</evidence>
<dbReference type="InterPro" id="IPR001633">
    <property type="entry name" value="EAL_dom"/>
</dbReference>
<dbReference type="EMBL" id="AZEE01000027">
    <property type="protein sequence ID" value="KRK98521.1"/>
    <property type="molecule type" value="Genomic_DNA"/>
</dbReference>
<dbReference type="SMART" id="SM00052">
    <property type="entry name" value="EAL"/>
    <property type="match status" value="1"/>
</dbReference>
<dbReference type="Pfam" id="PF00563">
    <property type="entry name" value="EAL"/>
    <property type="match status" value="1"/>
</dbReference>
<protein>
    <submittedName>
        <fullName evidence="2">Diguanylate cyclase phosphodiesterase domain-containing protein</fullName>
    </submittedName>
</protein>
<dbReference type="PROSITE" id="PS50883">
    <property type="entry name" value="EAL"/>
    <property type="match status" value="1"/>
</dbReference>
<dbReference type="Gene3D" id="3.20.20.450">
    <property type="entry name" value="EAL domain"/>
    <property type="match status" value="1"/>
</dbReference>
<dbReference type="OrthoDB" id="581425at2"/>
<dbReference type="PANTHER" id="PTHR33121:SF82">
    <property type="entry name" value="SIGNAL TRANSDUCTION PROTEIN CONTAINING A EAL DOMAIN"/>
    <property type="match status" value="1"/>
</dbReference>
<gene>
    <name evidence="2" type="ORF">FD04_GL000253</name>
</gene>
<keyword evidence="3" id="KW-1185">Reference proteome</keyword>
<dbReference type="PANTHER" id="PTHR33121">
    <property type="entry name" value="CYCLIC DI-GMP PHOSPHODIESTERASE PDEF"/>
    <property type="match status" value="1"/>
</dbReference>
<evidence type="ECO:0000313" key="3">
    <source>
        <dbReference type="Proteomes" id="UP000051160"/>
    </source>
</evidence>
<feature type="domain" description="EAL" evidence="1">
    <location>
        <begin position="1"/>
        <end position="221"/>
    </location>
</feature>
<accession>A0A0R1M065</accession>
<dbReference type="SUPFAM" id="SSF141868">
    <property type="entry name" value="EAL domain-like"/>
    <property type="match status" value="1"/>
</dbReference>
<name>A0A0R1M065_9LACO</name>
<dbReference type="InterPro" id="IPR050706">
    <property type="entry name" value="Cyclic-di-GMP_PDE-like"/>
</dbReference>
<comment type="caution">
    <text evidence="2">The sequence shown here is derived from an EMBL/GenBank/DDBJ whole genome shotgun (WGS) entry which is preliminary data.</text>
</comment>